<sequence>MKRILIGKLAYDDCQPGGARVMATVGGEPLWFESSQAPLRLAPEGYGSALLVPAMCHGRDLVFEDPVCPVWLANVHEVMGYFSSWWGWKPINIEADTREARQPGSPGKLTALCFSGGVDSFFSLLTYPRPIDTLVFIHGYDIHLEDEDGARLAFDNVQRVAAEMRLNATLVRSNYRKHPIAGKKYRYAYGGAIAAVGHLLDQVGELVVSSGMPQSESFPNGSHWQTDPLWSSSDMTVNYFGAGSTKNDKIGAIAAHPLAQRHLRICQENFYGSFALSRQYLNCGQCQKCVRTLLVLEQEGKLDDFVNFANKKHLDACLDRVMQVDPVFIRAYDEIRRRGVRPETQRAIRALIRRSRVLNRMEWAGRRGRKAVFQVLRLMDALERKCFYRQSS</sequence>
<evidence type="ECO:0000313" key="1">
    <source>
        <dbReference type="EMBL" id="APG24646.1"/>
    </source>
</evidence>
<dbReference type="EMBL" id="CP015518">
    <property type="protein sequence ID" value="APG24646.1"/>
    <property type="molecule type" value="Genomic_DNA"/>
</dbReference>
<protein>
    <recommendedName>
        <fullName evidence="3">7-cyano-7-deazaguanine synthase (Queuosine biosynthesis)</fullName>
    </recommendedName>
</protein>
<evidence type="ECO:0000313" key="2">
    <source>
        <dbReference type="Proteomes" id="UP000182264"/>
    </source>
</evidence>
<accession>A0A1L3GFA7</accession>
<keyword evidence="2" id="KW-1185">Reference proteome</keyword>
<dbReference type="OrthoDB" id="5413327at2"/>
<name>A0A1L3GFA7_SYNAC</name>
<proteinExistence type="predicted"/>
<dbReference type="Proteomes" id="UP000182264">
    <property type="component" value="Chromosome"/>
</dbReference>
<reference evidence="1 2" key="1">
    <citation type="journal article" date="2017" name="Genome Announc.">
        <title>Complete Genome Sequences of Two Acetylene-Fermenting Pelobacter acetylenicus Strains.</title>
        <authorList>
            <person name="Sutton J.M."/>
            <person name="Baesman S.M."/>
            <person name="Fierst J.L."/>
            <person name="Poret-Peterson A.T."/>
            <person name="Oremland R.S."/>
            <person name="Dunlap D.S."/>
            <person name="Akob D.M."/>
        </authorList>
    </citation>
    <scope>NUCLEOTIDE SEQUENCE [LARGE SCALE GENOMIC DNA]</scope>
    <source>
        <strain evidence="1 2">DSM 3247</strain>
    </source>
</reference>
<dbReference type="AlphaFoldDB" id="A0A1L3GFA7"/>
<gene>
    <name evidence="1" type="ORF">A7E75_06105</name>
</gene>
<dbReference type="RefSeq" id="WP_072286488.1">
    <property type="nucleotide sequence ID" value="NZ_CP015455.1"/>
</dbReference>
<evidence type="ECO:0008006" key="3">
    <source>
        <dbReference type="Google" id="ProtNLM"/>
    </source>
</evidence>
<organism evidence="1 2">
    <name type="scientific">Syntrophotalea acetylenica</name>
    <name type="common">Pelobacter acetylenicus</name>
    <dbReference type="NCBI Taxonomy" id="29542"/>
    <lineage>
        <taxon>Bacteria</taxon>
        <taxon>Pseudomonadati</taxon>
        <taxon>Thermodesulfobacteriota</taxon>
        <taxon>Desulfuromonadia</taxon>
        <taxon>Desulfuromonadales</taxon>
        <taxon>Syntrophotaleaceae</taxon>
        <taxon>Syntrophotalea</taxon>
    </lineage>
</organism>
<dbReference type="STRING" id="29542.A6070_00025"/>
<dbReference type="KEGG" id="pace:A6070_00025"/>